<accession>A0A2K9LT53</accession>
<dbReference type="Proteomes" id="UP000234790">
    <property type="component" value="Chromosome"/>
</dbReference>
<dbReference type="InterPro" id="IPR015017">
    <property type="entry name" value="DUF1904"/>
</dbReference>
<evidence type="ECO:0000313" key="1">
    <source>
        <dbReference type="EMBL" id="AUM62269.1"/>
    </source>
</evidence>
<proteinExistence type="predicted"/>
<dbReference type="KEGG" id="smoo:SMONO_v1c00160"/>
<evidence type="ECO:0000313" key="2">
    <source>
        <dbReference type="Proteomes" id="UP000234790"/>
    </source>
</evidence>
<reference evidence="1 2" key="1">
    <citation type="submission" date="2017-12" db="EMBL/GenBank/DDBJ databases">
        <title>Complete genome sequence of Spiroplasma monobiae MQ-1 (ATCC 33825).</title>
        <authorList>
            <person name="Tsai Y.-M."/>
            <person name="Lo W.-S."/>
            <person name="Wu P.-S."/>
            <person name="Cho S.-T."/>
            <person name="Kuo C.-H."/>
        </authorList>
    </citation>
    <scope>NUCLEOTIDE SEQUENCE [LARGE SCALE GENOMIC DNA]</scope>
    <source>
        <strain evidence="1 2">MQ-1</strain>
    </source>
</reference>
<dbReference type="InterPro" id="IPR014347">
    <property type="entry name" value="Tautomerase/MIF_sf"/>
</dbReference>
<dbReference type="SUPFAM" id="SSF55331">
    <property type="entry name" value="Tautomerase/MIF"/>
    <property type="match status" value="1"/>
</dbReference>
<keyword evidence="2" id="KW-1185">Reference proteome</keyword>
<name>A0A2K9LT53_SPISQ</name>
<evidence type="ECO:0008006" key="3">
    <source>
        <dbReference type="Google" id="ProtNLM"/>
    </source>
</evidence>
<dbReference type="OrthoDB" id="389471at2"/>
<dbReference type="AlphaFoldDB" id="A0A2K9LT53"/>
<protein>
    <recommendedName>
        <fullName evidence="3">DUF1904 domain-containing protein</fullName>
    </recommendedName>
</protein>
<dbReference type="Gene3D" id="3.30.429.10">
    <property type="entry name" value="Macrophage Migration Inhibitory Factor"/>
    <property type="match status" value="1"/>
</dbReference>
<dbReference type="RefSeq" id="WP_101780324.1">
    <property type="nucleotide sequence ID" value="NZ_CP025543.1"/>
</dbReference>
<gene>
    <name evidence="1" type="ORF">SMONO_v1c00160</name>
</gene>
<organism evidence="1 2">
    <name type="scientific">Spiroplasma monobiae MQ-1</name>
    <dbReference type="NCBI Taxonomy" id="1336748"/>
    <lineage>
        <taxon>Bacteria</taxon>
        <taxon>Bacillati</taxon>
        <taxon>Mycoplasmatota</taxon>
        <taxon>Mollicutes</taxon>
        <taxon>Entomoplasmatales</taxon>
        <taxon>Spiroplasmataceae</taxon>
        <taxon>Spiroplasma</taxon>
    </lineage>
</organism>
<dbReference type="EMBL" id="CP025543">
    <property type="protein sequence ID" value="AUM62269.1"/>
    <property type="molecule type" value="Genomic_DNA"/>
</dbReference>
<sequence length="104" mass="12020">MPIFNFKGVDESKVNEYFKQVGELALIINADVKKFVFWHDPSTLIGNGYEKDAIQVSIEWVGRPLKQEEVSKHIQKFFGNISKNIYVKFEEINSFLYLNGECIG</sequence>
<dbReference type="Pfam" id="PF08921">
    <property type="entry name" value="DUF1904"/>
    <property type="match status" value="1"/>
</dbReference>